<evidence type="ECO:0000256" key="1">
    <source>
        <dbReference type="SAM" id="SignalP"/>
    </source>
</evidence>
<accession>M2TKG9</accession>
<dbReference type="Proteomes" id="UP000011717">
    <property type="component" value="Unassembled WGS sequence"/>
</dbReference>
<gene>
    <name evidence="2" type="ORF">C725_2457</name>
</gene>
<dbReference type="AlphaFoldDB" id="M2TKG9"/>
<dbReference type="RefSeq" id="WP_008603328.1">
    <property type="nucleotide sequence ID" value="NZ_AMRV01000009.1"/>
</dbReference>
<evidence type="ECO:0000313" key="2">
    <source>
        <dbReference type="EMBL" id="EMD82171.1"/>
    </source>
</evidence>
<comment type="caution">
    <text evidence="2">The sequence shown here is derived from an EMBL/GenBank/DDBJ whole genome shotgun (WGS) entry which is preliminary data.</text>
</comment>
<proteinExistence type="predicted"/>
<reference evidence="2 3" key="1">
    <citation type="journal article" date="2013" name="Genome Announc.">
        <title>Draft Genome Sequence of Strain JLT2015T, Belonging to the Family Sphingomonadaceae of the Alphaproteobacteria.</title>
        <authorList>
            <person name="Tang K."/>
            <person name="Liu K."/>
            <person name="Li S."/>
            <person name="Jiao N."/>
        </authorList>
    </citation>
    <scope>NUCLEOTIDE SEQUENCE [LARGE SCALE GENOMIC DNA]</scope>
    <source>
        <strain evidence="2 3">JLT2015</strain>
    </source>
</reference>
<protein>
    <submittedName>
        <fullName evidence="2">Prolyl-oligopeptidase</fullName>
    </submittedName>
</protein>
<dbReference type="OrthoDB" id="9991360at2"/>
<feature type="chain" id="PRO_5004026851" evidence="1">
    <location>
        <begin position="20"/>
        <end position="348"/>
    </location>
</feature>
<keyword evidence="1" id="KW-0732">Signal</keyword>
<name>M2TKG9_9SPHN</name>
<keyword evidence="3" id="KW-1185">Reference proteome</keyword>
<dbReference type="EMBL" id="AMRV01000009">
    <property type="protein sequence ID" value="EMD82171.1"/>
    <property type="molecule type" value="Genomic_DNA"/>
</dbReference>
<organism evidence="2 3">
    <name type="scientific">Pacificimonas flava</name>
    <dbReference type="NCBI Taxonomy" id="1234595"/>
    <lineage>
        <taxon>Bacteria</taxon>
        <taxon>Pseudomonadati</taxon>
        <taxon>Pseudomonadota</taxon>
        <taxon>Alphaproteobacteria</taxon>
        <taxon>Sphingomonadales</taxon>
        <taxon>Sphingosinicellaceae</taxon>
        <taxon>Pacificimonas</taxon>
    </lineage>
</organism>
<feature type="signal peptide" evidence="1">
    <location>
        <begin position="1"/>
        <end position="19"/>
    </location>
</feature>
<sequence>MKIIAALFLAVLAAGPGRAELASFDGESVTYARDGTVYRGSLEPLMDGSPSWRPIYTAPGTIESVSCLPPSYRRCLVISVEAGLRRLKEIDSGTGTEVGGGFTLESEDIRADWYDDKTIMLVSDAVPGSRGREGGAPKLVQLWERGTPVLEAQTILRTPPGSTDLKPVFDLSTGGIFYSATYRDGDGTAQTYHFGWQHNLVMPDGPPGSLFQDFFQARAIVLLKASWPVRSGTVPPGGLAAYPMGALMAPGRVTAGERAFEPPAGYGVEAARGGRDRLYIHLRGAGEDRLVDVRVGQPNWLERRVDIPGDGPITLLAVSELADIALVRRGGDVYAVGRGRPRTVALPD</sequence>
<evidence type="ECO:0000313" key="3">
    <source>
        <dbReference type="Proteomes" id="UP000011717"/>
    </source>
</evidence>